<dbReference type="Proteomes" id="UP000265520">
    <property type="component" value="Unassembled WGS sequence"/>
</dbReference>
<dbReference type="AlphaFoldDB" id="A0A392R4A8"/>
<evidence type="ECO:0000313" key="3">
    <source>
        <dbReference type="Proteomes" id="UP000265520"/>
    </source>
</evidence>
<evidence type="ECO:0000256" key="1">
    <source>
        <dbReference type="SAM" id="MobiDB-lite"/>
    </source>
</evidence>
<feature type="compositionally biased region" description="Basic and acidic residues" evidence="1">
    <location>
        <begin position="1"/>
        <end position="22"/>
    </location>
</feature>
<sequence>MERQRREDELKGRSSKKGHEAEQSILNRATSPQTGGSMKSLKEDKEKDKDKSGQADKEGQEGSGLKTAGPEGEITA</sequence>
<feature type="compositionally biased region" description="Polar residues" evidence="1">
    <location>
        <begin position="24"/>
        <end position="37"/>
    </location>
</feature>
<protein>
    <submittedName>
        <fullName evidence="2">Dynamin-2B-like protein</fullName>
    </submittedName>
</protein>
<reference evidence="2 3" key="1">
    <citation type="journal article" date="2018" name="Front. Plant Sci.">
        <title>Red Clover (Trifolium pratense) and Zigzag Clover (T. medium) - A Picture of Genomic Similarities and Differences.</title>
        <authorList>
            <person name="Dluhosova J."/>
            <person name="Istvanek J."/>
            <person name="Nedelnik J."/>
            <person name="Repkova J."/>
        </authorList>
    </citation>
    <scope>NUCLEOTIDE SEQUENCE [LARGE SCALE GENOMIC DNA]</scope>
    <source>
        <strain evidence="3">cv. 10/8</strain>
        <tissue evidence="2">Leaf</tissue>
    </source>
</reference>
<organism evidence="2 3">
    <name type="scientific">Trifolium medium</name>
    <dbReference type="NCBI Taxonomy" id="97028"/>
    <lineage>
        <taxon>Eukaryota</taxon>
        <taxon>Viridiplantae</taxon>
        <taxon>Streptophyta</taxon>
        <taxon>Embryophyta</taxon>
        <taxon>Tracheophyta</taxon>
        <taxon>Spermatophyta</taxon>
        <taxon>Magnoliopsida</taxon>
        <taxon>eudicotyledons</taxon>
        <taxon>Gunneridae</taxon>
        <taxon>Pentapetalae</taxon>
        <taxon>rosids</taxon>
        <taxon>fabids</taxon>
        <taxon>Fabales</taxon>
        <taxon>Fabaceae</taxon>
        <taxon>Papilionoideae</taxon>
        <taxon>50 kb inversion clade</taxon>
        <taxon>NPAAA clade</taxon>
        <taxon>Hologalegina</taxon>
        <taxon>IRL clade</taxon>
        <taxon>Trifolieae</taxon>
        <taxon>Trifolium</taxon>
    </lineage>
</organism>
<name>A0A392R4A8_9FABA</name>
<accession>A0A392R4A8</accession>
<dbReference type="EMBL" id="LXQA010187116">
    <property type="protein sequence ID" value="MCI31438.1"/>
    <property type="molecule type" value="Genomic_DNA"/>
</dbReference>
<comment type="caution">
    <text evidence="2">The sequence shown here is derived from an EMBL/GenBank/DDBJ whole genome shotgun (WGS) entry which is preliminary data.</text>
</comment>
<feature type="region of interest" description="Disordered" evidence="1">
    <location>
        <begin position="1"/>
        <end position="76"/>
    </location>
</feature>
<feature type="compositionally biased region" description="Basic and acidic residues" evidence="1">
    <location>
        <begin position="40"/>
        <end position="60"/>
    </location>
</feature>
<proteinExistence type="predicted"/>
<keyword evidence="3" id="KW-1185">Reference proteome</keyword>
<evidence type="ECO:0000313" key="2">
    <source>
        <dbReference type="EMBL" id="MCI31438.1"/>
    </source>
</evidence>
<feature type="non-terminal residue" evidence="2">
    <location>
        <position position="76"/>
    </location>
</feature>